<proteinExistence type="inferred from homology"/>
<accession>A0ABY7AF10</accession>
<evidence type="ECO:0000259" key="2">
    <source>
        <dbReference type="Pfam" id="PF01613"/>
    </source>
</evidence>
<dbReference type="Pfam" id="PF01613">
    <property type="entry name" value="Flavin_Reduct"/>
    <property type="match status" value="1"/>
</dbReference>
<dbReference type="InterPro" id="IPR052174">
    <property type="entry name" value="Flavoredoxin"/>
</dbReference>
<protein>
    <submittedName>
        <fullName evidence="3">Flavin reductase family protein</fullName>
    </submittedName>
</protein>
<reference evidence="3" key="1">
    <citation type="submission" date="2022-11" db="EMBL/GenBank/DDBJ databases">
        <title>Lacrimispora xylanolytica sy1, complete genome.</title>
        <authorList>
            <person name="Choi S."/>
        </authorList>
    </citation>
    <scope>NUCLEOTIDE SEQUENCE</scope>
    <source>
        <strain evidence="3">Sy1</strain>
    </source>
</reference>
<dbReference type="InterPro" id="IPR012349">
    <property type="entry name" value="Split_barrel_FMN-bd"/>
</dbReference>
<dbReference type="PANTHER" id="PTHR43567:SF5">
    <property type="entry name" value="HYPOTHETICAL CYTOSOLIC PROTEIN"/>
    <property type="match status" value="1"/>
</dbReference>
<dbReference type="EMBL" id="CP113524">
    <property type="protein sequence ID" value="WAJ24419.1"/>
    <property type="molecule type" value="Genomic_DNA"/>
</dbReference>
<sequence length="178" mass="20110">MRKEIDVFDYASEILKAVKKGALLTTKADNKVNTMTIAWGSLGIEWGKPIFTAFVRENRFTKKQLDKSSEFTINIPYGDFDKKILGICGTESGHVVDKIQKLNLTLEPSVTGTVPAIKELPLTLECKLVYKQKQDEHAILEEFKKACYPQDVDGSFYGANRDYHTAYYGEIVSAYIIE</sequence>
<organism evidence="3 4">
    <name type="scientific">Lacrimispora xylanolytica</name>
    <dbReference type="NCBI Taxonomy" id="29375"/>
    <lineage>
        <taxon>Bacteria</taxon>
        <taxon>Bacillati</taxon>
        <taxon>Bacillota</taxon>
        <taxon>Clostridia</taxon>
        <taxon>Lachnospirales</taxon>
        <taxon>Lachnospiraceae</taxon>
        <taxon>Lacrimispora</taxon>
    </lineage>
</organism>
<dbReference type="SUPFAM" id="SSF50475">
    <property type="entry name" value="FMN-binding split barrel"/>
    <property type="match status" value="1"/>
</dbReference>
<dbReference type="PANTHER" id="PTHR43567">
    <property type="entry name" value="FLAVOREDOXIN-RELATED-RELATED"/>
    <property type="match status" value="1"/>
</dbReference>
<comment type="similarity">
    <text evidence="1">Belongs to the flavoredoxin family.</text>
</comment>
<evidence type="ECO:0000313" key="4">
    <source>
        <dbReference type="Proteomes" id="UP001163115"/>
    </source>
</evidence>
<dbReference type="Proteomes" id="UP001163115">
    <property type="component" value="Chromosome"/>
</dbReference>
<feature type="domain" description="Flavin reductase like" evidence="2">
    <location>
        <begin position="22"/>
        <end position="140"/>
    </location>
</feature>
<dbReference type="RefSeq" id="WP_268115529.1">
    <property type="nucleotide sequence ID" value="NZ_CP113524.1"/>
</dbReference>
<gene>
    <name evidence="3" type="ORF">OW255_02530</name>
</gene>
<name>A0ABY7AF10_9FIRM</name>
<evidence type="ECO:0000313" key="3">
    <source>
        <dbReference type="EMBL" id="WAJ24419.1"/>
    </source>
</evidence>
<keyword evidence="4" id="KW-1185">Reference proteome</keyword>
<evidence type="ECO:0000256" key="1">
    <source>
        <dbReference type="ARBA" id="ARBA00038054"/>
    </source>
</evidence>
<dbReference type="Gene3D" id="2.30.110.10">
    <property type="entry name" value="Electron Transport, Fmn-binding Protein, Chain A"/>
    <property type="match status" value="1"/>
</dbReference>
<dbReference type="InterPro" id="IPR002563">
    <property type="entry name" value="Flavin_Rdtase-like_dom"/>
</dbReference>